<evidence type="ECO:0000313" key="2">
    <source>
        <dbReference type="EMBL" id="OGZ60904.1"/>
    </source>
</evidence>
<name>A0A1G2HEK8_9BACT</name>
<organism evidence="2 3">
    <name type="scientific">Candidatus Spechtbacteria bacterium RIFCSPLOWO2_01_FULL_43_12</name>
    <dbReference type="NCBI Taxonomy" id="1802162"/>
    <lineage>
        <taxon>Bacteria</taxon>
        <taxon>Candidatus Spechtiibacteriota</taxon>
    </lineage>
</organism>
<protein>
    <submittedName>
        <fullName evidence="2">Uncharacterized protein</fullName>
    </submittedName>
</protein>
<dbReference type="EMBL" id="MHOH01000010">
    <property type="protein sequence ID" value="OGZ60904.1"/>
    <property type="molecule type" value="Genomic_DNA"/>
</dbReference>
<dbReference type="Proteomes" id="UP000178835">
    <property type="component" value="Unassembled WGS sequence"/>
</dbReference>
<gene>
    <name evidence="2" type="ORF">A2919_00010</name>
</gene>
<accession>A0A1G2HEK8</accession>
<reference evidence="2 3" key="1">
    <citation type="journal article" date="2016" name="Nat. Commun.">
        <title>Thousands of microbial genomes shed light on interconnected biogeochemical processes in an aquifer system.</title>
        <authorList>
            <person name="Anantharaman K."/>
            <person name="Brown C.T."/>
            <person name="Hug L.A."/>
            <person name="Sharon I."/>
            <person name="Castelle C.J."/>
            <person name="Probst A.J."/>
            <person name="Thomas B.C."/>
            <person name="Singh A."/>
            <person name="Wilkins M.J."/>
            <person name="Karaoz U."/>
            <person name="Brodie E.L."/>
            <person name="Williams K.H."/>
            <person name="Hubbard S.S."/>
            <person name="Banfield J.F."/>
        </authorList>
    </citation>
    <scope>NUCLEOTIDE SEQUENCE [LARGE SCALE GENOMIC DNA]</scope>
</reference>
<evidence type="ECO:0000256" key="1">
    <source>
        <dbReference type="SAM" id="MobiDB-lite"/>
    </source>
</evidence>
<comment type="caution">
    <text evidence="2">The sequence shown here is derived from an EMBL/GenBank/DDBJ whole genome shotgun (WGS) entry which is preliminary data.</text>
</comment>
<feature type="region of interest" description="Disordered" evidence="1">
    <location>
        <begin position="70"/>
        <end position="90"/>
    </location>
</feature>
<dbReference type="AlphaFoldDB" id="A0A1G2HEK8"/>
<proteinExistence type="predicted"/>
<evidence type="ECO:0000313" key="3">
    <source>
        <dbReference type="Proteomes" id="UP000178835"/>
    </source>
</evidence>
<sequence>MTERTVSYPCPVCLKRDNKSEIRRREDGLFFCSKCGSKLNERQIKNKLSKLHDLRIASVYIKERNRRLGSSFRSPEEGDDPPDVISSDSGGDRLQIEICKYAPDFWAELLGKGTVSGAVDPIKWLIDALRVKVKKNYDVQYRKQLVLLLEGNVIADDFFEKNEKHFLELSFNKNALEKLGFKEVWYVSLTRSKAYQVY</sequence>